<feature type="transmembrane region" description="Helical" evidence="1">
    <location>
        <begin position="304"/>
        <end position="324"/>
    </location>
</feature>
<evidence type="ECO:0000256" key="1">
    <source>
        <dbReference type="SAM" id="Phobius"/>
    </source>
</evidence>
<feature type="transmembrane region" description="Helical" evidence="1">
    <location>
        <begin position="152"/>
        <end position="172"/>
    </location>
</feature>
<accession>A0ABT0SPV0</accession>
<evidence type="ECO:0000313" key="2">
    <source>
        <dbReference type="EMBL" id="MCL7929593.1"/>
    </source>
</evidence>
<feature type="transmembrane region" description="Helical" evidence="1">
    <location>
        <begin position="331"/>
        <end position="350"/>
    </location>
</feature>
<organism evidence="2 3">
    <name type="scientific">Halomonas llamarensis</name>
    <dbReference type="NCBI Taxonomy" id="2945104"/>
    <lineage>
        <taxon>Bacteria</taxon>
        <taxon>Pseudomonadati</taxon>
        <taxon>Pseudomonadota</taxon>
        <taxon>Gammaproteobacteria</taxon>
        <taxon>Oceanospirillales</taxon>
        <taxon>Halomonadaceae</taxon>
        <taxon>Halomonas</taxon>
    </lineage>
</organism>
<dbReference type="EMBL" id="JAMJPJ010000006">
    <property type="protein sequence ID" value="MCL7929593.1"/>
    <property type="molecule type" value="Genomic_DNA"/>
</dbReference>
<name>A0ABT0SPV0_9GAMM</name>
<keyword evidence="1" id="KW-0472">Membrane</keyword>
<feature type="transmembrane region" description="Helical" evidence="1">
    <location>
        <begin position="12"/>
        <end position="35"/>
    </location>
</feature>
<feature type="transmembrane region" description="Helical" evidence="1">
    <location>
        <begin position="232"/>
        <end position="251"/>
    </location>
</feature>
<feature type="transmembrane region" description="Helical" evidence="1">
    <location>
        <begin position="129"/>
        <end position="146"/>
    </location>
</feature>
<feature type="transmembrane region" description="Helical" evidence="1">
    <location>
        <begin position="100"/>
        <end position="117"/>
    </location>
</feature>
<feature type="transmembrane region" description="Helical" evidence="1">
    <location>
        <begin position="263"/>
        <end position="284"/>
    </location>
</feature>
<sequence>MKDQDAPLARVSGRALVVMLGFALFIGLLVVHGALPGISVPTLGQANWMLGFAESMAQNGLFSVYATHFGGPEPAPIAFGLAGAWPTALGLRLGLAPENAFTAMYVAWLGVAFYGAYRVARHYRVRPGLALLAASAWLTLPMVWWHSQYSTLALGIALLPAYHGVLLAVINARGQGSAARWGRYVLYLAMAIIAVFMDGYTFMMAACGTSLLLLSHLWYSRAHWWAEATRLLPLHGIAFALAYLLFSRYIGQSHFDGASLAFFRGWGMDLTYLLRPSAGISWLWDTLHLSQVRDIKHHFGDNSVWNTTFLLPLLIVAALGVYAARQLRIQWFGWLAIALFGFYMALGPSLKVNDTRPADMPGQPSHMAAEHATLPTGSAFVSGHLPGFNNMRAAYRWAALGALGAWALLLPLLAYHQTRRYHLLAALLGVLIVSHLPHPERWQATRQYHAAISDIRHTLVPALARDLSPGERVFFIPYRNDFLINFIAPQLGIHAYNIGGDKNLALAKRHWPQPLREVAIRGWPETPEQALPAMLRHPQIDTLVVPYHDMLWAAHIWPVDTTLKPGLQPLVEALKAVEALTVIERDDYAIIRLSAPSSAPE</sequence>
<dbReference type="Proteomes" id="UP001165308">
    <property type="component" value="Unassembled WGS sequence"/>
</dbReference>
<keyword evidence="3" id="KW-1185">Reference proteome</keyword>
<protein>
    <recommendedName>
        <fullName evidence="4">Glycosyltransferase RgtA/B/C/D-like domain-containing protein</fullName>
    </recommendedName>
</protein>
<keyword evidence="1" id="KW-1133">Transmembrane helix</keyword>
<evidence type="ECO:0008006" key="4">
    <source>
        <dbReference type="Google" id="ProtNLM"/>
    </source>
</evidence>
<reference evidence="2" key="1">
    <citation type="submission" date="2022-05" db="EMBL/GenBank/DDBJ databases">
        <title>Halomonas geminus sp. nov. and Halomonas llamarensis sp. nov. isolated from high-altitude salars of the Atacama Desert.</title>
        <authorList>
            <person name="Hintersatz C."/>
            <person name="Rojas L.A."/>
            <person name="Wei T.-S."/>
            <person name="Kutschke S."/>
            <person name="Lehmann F."/>
            <person name="Jain R."/>
            <person name="Pollmann K."/>
        </authorList>
    </citation>
    <scope>NUCLEOTIDE SEQUENCE</scope>
    <source>
        <strain evidence="2">ATCHA</strain>
    </source>
</reference>
<comment type="caution">
    <text evidence="2">The sequence shown here is derived from an EMBL/GenBank/DDBJ whole genome shotgun (WGS) entry which is preliminary data.</text>
</comment>
<feature type="transmembrane region" description="Helical" evidence="1">
    <location>
        <begin position="394"/>
        <end position="414"/>
    </location>
</feature>
<keyword evidence="1" id="KW-0812">Transmembrane</keyword>
<feature type="transmembrane region" description="Helical" evidence="1">
    <location>
        <begin position="184"/>
        <end position="212"/>
    </location>
</feature>
<evidence type="ECO:0000313" key="3">
    <source>
        <dbReference type="Proteomes" id="UP001165308"/>
    </source>
</evidence>
<gene>
    <name evidence="2" type="ORF">M8006_06250</name>
</gene>
<proteinExistence type="predicted"/>
<dbReference type="RefSeq" id="WP_250080600.1">
    <property type="nucleotide sequence ID" value="NZ_JAMJPJ010000006.1"/>
</dbReference>